<keyword evidence="2" id="KW-0812">Transmembrane</keyword>
<proteinExistence type="predicted"/>
<dbReference type="RefSeq" id="WP_068346366.1">
    <property type="nucleotide sequence ID" value="NZ_LQBQ01000012.1"/>
</dbReference>
<dbReference type="STRING" id="1685379.AVO45_06960"/>
<name>A0A0X3TYT7_9RHOB</name>
<dbReference type="OrthoDB" id="7689499at2"/>
<evidence type="ECO:0000313" key="4">
    <source>
        <dbReference type="Proteomes" id="UP000053791"/>
    </source>
</evidence>
<protein>
    <submittedName>
        <fullName evidence="3">Septum formation initiator</fullName>
    </submittedName>
</protein>
<keyword evidence="4" id="KW-1185">Reference proteome</keyword>
<gene>
    <name evidence="3" type="ORF">AVO45_06960</name>
</gene>
<accession>A0A0X3TYT7</accession>
<evidence type="ECO:0000256" key="2">
    <source>
        <dbReference type="SAM" id="Phobius"/>
    </source>
</evidence>
<dbReference type="AlphaFoldDB" id="A0A0X3TYT7"/>
<dbReference type="Proteomes" id="UP000053791">
    <property type="component" value="Unassembled WGS sequence"/>
</dbReference>
<keyword evidence="2" id="KW-1133">Transmembrane helix</keyword>
<reference evidence="3 4" key="1">
    <citation type="submission" date="2015-12" db="EMBL/GenBank/DDBJ databases">
        <authorList>
            <person name="Shamseldin A."/>
            <person name="Moawad H."/>
            <person name="Abd El-Rahim W.M."/>
            <person name="Sadowsky M.J."/>
        </authorList>
    </citation>
    <scope>NUCLEOTIDE SEQUENCE [LARGE SCALE GENOMIC DNA]</scope>
    <source>
        <strain evidence="3 4">ZGT118</strain>
    </source>
</reference>
<organism evidence="3 4">
    <name type="scientific">Ruegeria marisrubri</name>
    <dbReference type="NCBI Taxonomy" id="1685379"/>
    <lineage>
        <taxon>Bacteria</taxon>
        <taxon>Pseudomonadati</taxon>
        <taxon>Pseudomonadota</taxon>
        <taxon>Alphaproteobacteria</taxon>
        <taxon>Rhodobacterales</taxon>
        <taxon>Roseobacteraceae</taxon>
        <taxon>Ruegeria</taxon>
    </lineage>
</organism>
<feature type="transmembrane region" description="Helical" evidence="2">
    <location>
        <begin position="12"/>
        <end position="30"/>
    </location>
</feature>
<keyword evidence="1" id="KW-0175">Coiled coil</keyword>
<evidence type="ECO:0000313" key="3">
    <source>
        <dbReference type="EMBL" id="KUJ80764.1"/>
    </source>
</evidence>
<evidence type="ECO:0000256" key="1">
    <source>
        <dbReference type="SAM" id="Coils"/>
    </source>
</evidence>
<keyword evidence="2" id="KW-0472">Membrane</keyword>
<comment type="caution">
    <text evidence="3">The sequence shown here is derived from an EMBL/GenBank/DDBJ whole genome shotgun (WGS) entry which is preliminary data.</text>
</comment>
<dbReference type="InterPro" id="IPR007060">
    <property type="entry name" value="FtsL/DivIC"/>
</dbReference>
<dbReference type="Pfam" id="PF04977">
    <property type="entry name" value="DivIC"/>
    <property type="match status" value="1"/>
</dbReference>
<sequence length="99" mass="11183">MSRSNRPGVGSILFFAVAFMLGVYFTFAAVQGDYGLFRRVEIAAERDILERDLAKLQAEIAEMENLTLRLSDTYLDLDLLDQQARSVLGLLRADEIVIR</sequence>
<feature type="coiled-coil region" evidence="1">
    <location>
        <begin position="39"/>
        <end position="73"/>
    </location>
</feature>
<dbReference type="EMBL" id="LQBQ01000012">
    <property type="protein sequence ID" value="KUJ80764.1"/>
    <property type="molecule type" value="Genomic_DNA"/>
</dbReference>